<dbReference type="GO" id="GO:0030690">
    <property type="term" value="C:Noc1p-Noc2p complex"/>
    <property type="evidence" value="ECO:0007669"/>
    <property type="project" value="TreeGrafter"/>
</dbReference>
<dbReference type="STRING" id="50376.A0A517L595"/>
<dbReference type="GO" id="GO:0030691">
    <property type="term" value="C:Noc2p-Noc3p complex"/>
    <property type="evidence" value="ECO:0007669"/>
    <property type="project" value="TreeGrafter"/>
</dbReference>
<feature type="region of interest" description="Disordered" evidence="4">
    <location>
        <begin position="706"/>
        <end position="775"/>
    </location>
</feature>
<keyword evidence="3" id="KW-0539">Nucleus</keyword>
<evidence type="ECO:0000313" key="5">
    <source>
        <dbReference type="EMBL" id="QDS70820.1"/>
    </source>
</evidence>
<gene>
    <name evidence="5" type="ORF">FKW77_004888</name>
</gene>
<keyword evidence="6" id="KW-1185">Reference proteome</keyword>
<dbReference type="Pfam" id="PF03715">
    <property type="entry name" value="Noc2"/>
    <property type="match status" value="1"/>
</dbReference>
<dbReference type="GO" id="GO:0005730">
    <property type="term" value="C:nucleolus"/>
    <property type="evidence" value="ECO:0007669"/>
    <property type="project" value="TreeGrafter"/>
</dbReference>
<feature type="compositionally biased region" description="Acidic residues" evidence="4">
    <location>
        <begin position="205"/>
        <end position="217"/>
    </location>
</feature>
<feature type="compositionally biased region" description="Acidic residues" evidence="4">
    <location>
        <begin position="752"/>
        <end position="775"/>
    </location>
</feature>
<evidence type="ECO:0008006" key="7">
    <source>
        <dbReference type="Google" id="ProtNLM"/>
    </source>
</evidence>
<dbReference type="Proteomes" id="UP000316270">
    <property type="component" value="Chromosome 5"/>
</dbReference>
<evidence type="ECO:0000256" key="2">
    <source>
        <dbReference type="ARBA" id="ARBA00005907"/>
    </source>
</evidence>
<proteinExistence type="inferred from homology"/>
<feature type="compositionally biased region" description="Basic and acidic residues" evidence="4">
    <location>
        <begin position="33"/>
        <end position="62"/>
    </location>
</feature>
<dbReference type="PANTHER" id="PTHR12687">
    <property type="entry name" value="NUCLEOLAR COMPLEX 2 AND RAD4-RELATED"/>
    <property type="match status" value="1"/>
</dbReference>
<feature type="region of interest" description="Disordered" evidence="4">
    <location>
        <begin position="1"/>
        <end position="165"/>
    </location>
</feature>
<accession>A0A517L595</accession>
<evidence type="ECO:0000313" key="6">
    <source>
        <dbReference type="Proteomes" id="UP000316270"/>
    </source>
</evidence>
<feature type="region of interest" description="Disordered" evidence="4">
    <location>
        <begin position="177"/>
        <end position="218"/>
    </location>
</feature>
<sequence>MGKTKSTKHFEKNHLKDTLKRRKEGAKIKQRHQLKEKLKARKARDNEREDAEPAKPEKKDTTGEQFKNMSVDEFFQGGFEVPEDLKPKKKSKNSKHAPAAIGKRKRTEVKQEADSDGESSDDDVEEFPVDASGSEADSESDEEDYEKTLEALKTNDPKLYAQLQKEDEALFNNDFKEVEDLSEPEQEEIPKKKRKTSKKSKAEPEPDGSDEELEGDGNEVTKAMVDKWEKAMVEQHSLRAMKEVVLAFRAAAHLNEEDGKQYKYSVSNPEVYHKLIKISLEHVPTVLEHHLPPKRHPNGKISLATDTKKYRTLTPLLKSHITSVHHLLDNLSDAATIGLTLKSIVPLLPYILSFKKVVRDMVKTIVVLWSSSSSIESTRILAFLILRQLVVIGDPGIKESVLKSTYQGFVKGARNTTVHTIKGINLMKNSAAELWGLDSEVGYATGFSFIRQLAIHLRTSITQPTKDSYKAVYNWQYVHSLDFWSRVLSEHCSSLKEAENGKESSLRPLIYPTVQVTMGALRLIPTSQYFPLRFQLIRSLLRLSRATTTYIPLAPALYEVLTSAEMKKSPKNSTLKPLDFTKNIRAPKVYLKTRVYQDGLGEQVVELLSEFFVLWCKNIAFPELALPVVVMLKRWIKDASQEKTGNRNGKVNAAVRLIVQKLESNARFVEEKRAKVEFAPRNRAGVEGFLKELEWEKTPLGAFVTGQRKSRADKEKVLEDGRRAEERKRQERKANTSDERIEEGGGGVVDAASDDEDQDEEMDEDGYEDEQDGSD</sequence>
<comment type="subcellular location">
    <subcellularLocation>
        <location evidence="1">Nucleus</location>
    </subcellularLocation>
</comment>
<dbReference type="AlphaFoldDB" id="A0A517L595"/>
<feature type="compositionally biased region" description="Basic and acidic residues" evidence="4">
    <location>
        <begin position="710"/>
        <end position="743"/>
    </location>
</feature>
<organism evidence="5 6">
    <name type="scientific">Venturia effusa</name>
    <dbReference type="NCBI Taxonomy" id="50376"/>
    <lineage>
        <taxon>Eukaryota</taxon>
        <taxon>Fungi</taxon>
        <taxon>Dikarya</taxon>
        <taxon>Ascomycota</taxon>
        <taxon>Pezizomycotina</taxon>
        <taxon>Dothideomycetes</taxon>
        <taxon>Pleosporomycetidae</taxon>
        <taxon>Venturiales</taxon>
        <taxon>Venturiaceae</taxon>
        <taxon>Venturia</taxon>
    </lineage>
</organism>
<evidence type="ECO:0000256" key="3">
    <source>
        <dbReference type="ARBA" id="ARBA00023242"/>
    </source>
</evidence>
<feature type="compositionally biased region" description="Basic and acidic residues" evidence="4">
    <location>
        <begin position="8"/>
        <end position="18"/>
    </location>
</feature>
<feature type="compositionally biased region" description="Basic residues" evidence="4">
    <location>
        <begin position="19"/>
        <end position="32"/>
    </location>
</feature>
<evidence type="ECO:0000256" key="4">
    <source>
        <dbReference type="SAM" id="MobiDB-lite"/>
    </source>
</evidence>
<dbReference type="GO" id="GO:0042273">
    <property type="term" value="P:ribosomal large subunit biogenesis"/>
    <property type="evidence" value="ECO:0007669"/>
    <property type="project" value="TreeGrafter"/>
</dbReference>
<dbReference type="InterPro" id="IPR005343">
    <property type="entry name" value="Noc2"/>
</dbReference>
<evidence type="ECO:0000256" key="1">
    <source>
        <dbReference type="ARBA" id="ARBA00004123"/>
    </source>
</evidence>
<feature type="compositionally biased region" description="Basic and acidic residues" evidence="4">
    <location>
        <begin position="146"/>
        <end position="156"/>
    </location>
</feature>
<dbReference type="PANTHER" id="PTHR12687:SF4">
    <property type="entry name" value="NUCLEOLAR COMPLEX PROTEIN 2 HOMOLOG"/>
    <property type="match status" value="1"/>
</dbReference>
<dbReference type="GO" id="GO:0005654">
    <property type="term" value="C:nucleoplasm"/>
    <property type="evidence" value="ECO:0007669"/>
    <property type="project" value="TreeGrafter"/>
</dbReference>
<name>A0A517L595_9PEZI</name>
<reference evidence="5 6" key="1">
    <citation type="submission" date="2019-07" db="EMBL/GenBank/DDBJ databases">
        <title>Finished genome of Venturia effusa.</title>
        <authorList>
            <person name="Young C.A."/>
            <person name="Cox M.P."/>
            <person name="Ganley A.R.D."/>
            <person name="David W.J."/>
        </authorList>
    </citation>
    <scope>NUCLEOTIDE SEQUENCE [LARGE SCALE GENOMIC DNA]</scope>
    <source>
        <strain evidence="6">albino</strain>
    </source>
</reference>
<dbReference type="EMBL" id="CP042189">
    <property type="protein sequence ID" value="QDS70820.1"/>
    <property type="molecule type" value="Genomic_DNA"/>
</dbReference>
<protein>
    <recommendedName>
        <fullName evidence="7">Nucleolar Complex 2 protein</fullName>
    </recommendedName>
</protein>
<feature type="compositionally biased region" description="Acidic residues" evidence="4">
    <location>
        <begin position="114"/>
        <end position="128"/>
    </location>
</feature>
<dbReference type="OrthoDB" id="10266662at2759"/>
<feature type="compositionally biased region" description="Acidic residues" evidence="4">
    <location>
        <begin position="136"/>
        <end position="145"/>
    </location>
</feature>
<comment type="similarity">
    <text evidence="2">Belongs to the NOC2 family.</text>
</comment>